<proteinExistence type="predicted"/>
<name>A0A1K2HP28_9NEIS</name>
<evidence type="ECO:0000256" key="1">
    <source>
        <dbReference type="SAM" id="MobiDB-lite"/>
    </source>
</evidence>
<evidence type="ECO:0000313" key="3">
    <source>
        <dbReference type="EMBL" id="SFZ78010.1"/>
    </source>
</evidence>
<keyword evidence="4" id="KW-1185">Reference proteome</keyword>
<dbReference type="SMART" id="SM00382">
    <property type="entry name" value="AAA"/>
    <property type="match status" value="1"/>
</dbReference>
<feature type="region of interest" description="Disordered" evidence="1">
    <location>
        <begin position="158"/>
        <end position="177"/>
    </location>
</feature>
<dbReference type="PANTHER" id="PTHR43581">
    <property type="entry name" value="ATP/GTP PHOSPHATASE"/>
    <property type="match status" value="1"/>
</dbReference>
<feature type="domain" description="AAA+ ATPase" evidence="2">
    <location>
        <begin position="22"/>
        <end position="360"/>
    </location>
</feature>
<dbReference type="PANTHER" id="PTHR43581:SF2">
    <property type="entry name" value="EXCINUCLEASE ATPASE SUBUNIT"/>
    <property type="match status" value="1"/>
</dbReference>
<keyword evidence="3" id="KW-0067">ATP-binding</keyword>
<dbReference type="Pfam" id="PF13304">
    <property type="entry name" value="AAA_21"/>
    <property type="match status" value="1"/>
</dbReference>
<dbReference type="Pfam" id="PF13476">
    <property type="entry name" value="AAA_23"/>
    <property type="match status" value="1"/>
</dbReference>
<dbReference type="OrthoDB" id="9815944at2"/>
<dbReference type="SUPFAM" id="SSF52540">
    <property type="entry name" value="P-loop containing nucleoside triphosphate hydrolases"/>
    <property type="match status" value="1"/>
</dbReference>
<organism evidence="3 4">
    <name type="scientific">Chitinimonas taiwanensis DSM 18899</name>
    <dbReference type="NCBI Taxonomy" id="1121279"/>
    <lineage>
        <taxon>Bacteria</taxon>
        <taxon>Pseudomonadati</taxon>
        <taxon>Pseudomonadota</taxon>
        <taxon>Betaproteobacteria</taxon>
        <taxon>Neisseriales</taxon>
        <taxon>Chitinibacteraceae</taxon>
        <taxon>Chitinimonas</taxon>
    </lineage>
</organism>
<dbReference type="RefSeq" id="WP_072429222.1">
    <property type="nucleotide sequence ID" value="NZ_FPKR01000011.1"/>
</dbReference>
<sequence length="443" mass="51313">MRIDRLHIENFRKYEKVDFKFHANFNLVIGENGAGKTSLLEALAVAIGSWLLGIRGYDSRHIQKRDIRRETQFIGKRFVLRDFAPVKVEAWGEVANKSNVHWSRELGSRDYRSRTTYRNAARIRELAEMCGKDANEGKEVILPLISYYGANRLWALPPDSDREPSRTTPQDFDREDAANGDADWFSDRFLGYRYSVDNRTDLKSLMRWMAYERRVELDEEDQSPYLRTVLSAINKCLPEHVKRVRYSIRQETLMCDFDDGRIIPMSDLSDGYRTMIAIIGDIAFKAVSLNPHFNELAISETPGVVLIDELDQHLHPRWQRRVITDLRRAFPKIQFICTTHSPQLIGQARADEIILLGKEEVHPSQSFGLDSNWILRHVMGSDDRDPEIASKLDDIFEEIESNQFDSAKSKLNDLRHLIGDHPDLVEAEALIGRYTRFDRKTAE</sequence>
<dbReference type="AlphaFoldDB" id="A0A1K2HP28"/>
<dbReference type="GO" id="GO:0016887">
    <property type="term" value="F:ATP hydrolysis activity"/>
    <property type="evidence" value="ECO:0007669"/>
    <property type="project" value="InterPro"/>
</dbReference>
<reference evidence="3 4" key="1">
    <citation type="submission" date="2016-11" db="EMBL/GenBank/DDBJ databases">
        <authorList>
            <person name="Jaros S."/>
            <person name="Januszkiewicz K."/>
            <person name="Wedrychowicz H."/>
        </authorList>
    </citation>
    <scope>NUCLEOTIDE SEQUENCE [LARGE SCALE GENOMIC DNA]</scope>
    <source>
        <strain evidence="3 4">DSM 18899</strain>
    </source>
</reference>
<accession>A0A1K2HP28</accession>
<feature type="compositionally biased region" description="Basic and acidic residues" evidence="1">
    <location>
        <begin position="159"/>
        <end position="177"/>
    </location>
</feature>
<dbReference type="InterPro" id="IPR003959">
    <property type="entry name" value="ATPase_AAA_core"/>
</dbReference>
<keyword evidence="3" id="KW-0547">Nucleotide-binding</keyword>
<dbReference type="Gene3D" id="3.40.50.300">
    <property type="entry name" value="P-loop containing nucleotide triphosphate hydrolases"/>
    <property type="match status" value="2"/>
</dbReference>
<dbReference type="GO" id="GO:0006302">
    <property type="term" value="P:double-strand break repair"/>
    <property type="evidence" value="ECO:0007669"/>
    <property type="project" value="InterPro"/>
</dbReference>
<dbReference type="InterPro" id="IPR003593">
    <property type="entry name" value="AAA+_ATPase"/>
</dbReference>
<protein>
    <submittedName>
        <fullName evidence="3">Predicted ATP-binding protein involved in virulence</fullName>
    </submittedName>
</protein>
<dbReference type="GO" id="GO:0005524">
    <property type="term" value="F:ATP binding"/>
    <property type="evidence" value="ECO:0007669"/>
    <property type="project" value="UniProtKB-KW"/>
</dbReference>
<dbReference type="InterPro" id="IPR027417">
    <property type="entry name" value="P-loop_NTPase"/>
</dbReference>
<dbReference type="Proteomes" id="UP000186513">
    <property type="component" value="Unassembled WGS sequence"/>
</dbReference>
<gene>
    <name evidence="3" type="ORF">SAMN02745887_02717</name>
</gene>
<evidence type="ECO:0000259" key="2">
    <source>
        <dbReference type="SMART" id="SM00382"/>
    </source>
</evidence>
<dbReference type="EMBL" id="FPKR01000011">
    <property type="protein sequence ID" value="SFZ78010.1"/>
    <property type="molecule type" value="Genomic_DNA"/>
</dbReference>
<dbReference type="InterPro" id="IPR038729">
    <property type="entry name" value="Rad50/SbcC_AAA"/>
</dbReference>
<dbReference type="InterPro" id="IPR051396">
    <property type="entry name" value="Bact_Antivir_Def_Nuclease"/>
</dbReference>
<evidence type="ECO:0000313" key="4">
    <source>
        <dbReference type="Proteomes" id="UP000186513"/>
    </source>
</evidence>